<dbReference type="Gene3D" id="2.60.40.10">
    <property type="entry name" value="Immunoglobulins"/>
    <property type="match status" value="3"/>
</dbReference>
<organism evidence="3 4">
    <name type="scientific">Magallana gigas</name>
    <name type="common">Pacific oyster</name>
    <name type="synonym">Crassostrea gigas</name>
    <dbReference type="NCBI Taxonomy" id="29159"/>
    <lineage>
        <taxon>Eukaryota</taxon>
        <taxon>Metazoa</taxon>
        <taxon>Spiralia</taxon>
        <taxon>Lophotrochozoa</taxon>
        <taxon>Mollusca</taxon>
        <taxon>Bivalvia</taxon>
        <taxon>Autobranchia</taxon>
        <taxon>Pteriomorphia</taxon>
        <taxon>Ostreida</taxon>
        <taxon>Ostreoidea</taxon>
        <taxon>Ostreidae</taxon>
        <taxon>Magallana</taxon>
    </lineage>
</organism>
<evidence type="ECO:0000313" key="3">
    <source>
        <dbReference type="EnsemblMetazoa" id="G19613.2:cds"/>
    </source>
</evidence>
<name>A0A8W8JNZ6_MAGGI</name>
<evidence type="ECO:0000256" key="1">
    <source>
        <dbReference type="ARBA" id="ARBA00022737"/>
    </source>
</evidence>
<dbReference type="CDD" id="cd00096">
    <property type="entry name" value="Ig"/>
    <property type="match status" value="3"/>
</dbReference>
<proteinExistence type="predicted"/>
<dbReference type="AlphaFoldDB" id="A0A8W8JNZ6"/>
<dbReference type="Proteomes" id="UP000005408">
    <property type="component" value="Unassembled WGS sequence"/>
</dbReference>
<keyword evidence="1" id="KW-0677">Repeat</keyword>
<dbReference type="PANTHER" id="PTHR13817:SF73">
    <property type="entry name" value="FIBRONECTIN TYPE-III DOMAIN-CONTAINING PROTEIN"/>
    <property type="match status" value="1"/>
</dbReference>
<protein>
    <recommendedName>
        <fullName evidence="2">Ig-like domain-containing protein</fullName>
    </recommendedName>
</protein>
<feature type="domain" description="Ig-like" evidence="2">
    <location>
        <begin position="310"/>
        <end position="397"/>
    </location>
</feature>
<dbReference type="InterPro" id="IPR013098">
    <property type="entry name" value="Ig_I-set"/>
</dbReference>
<evidence type="ECO:0000259" key="2">
    <source>
        <dbReference type="PROSITE" id="PS50835"/>
    </source>
</evidence>
<dbReference type="InterPro" id="IPR013783">
    <property type="entry name" value="Ig-like_fold"/>
</dbReference>
<dbReference type="InterPro" id="IPR036179">
    <property type="entry name" value="Ig-like_dom_sf"/>
</dbReference>
<dbReference type="Pfam" id="PF18738">
    <property type="entry name" value="HEPN_DZIP3"/>
    <property type="match status" value="1"/>
</dbReference>
<dbReference type="SUPFAM" id="SSF48726">
    <property type="entry name" value="Immunoglobulin"/>
    <property type="match status" value="3"/>
</dbReference>
<dbReference type="InterPro" id="IPR041249">
    <property type="entry name" value="HEPN_DZIP3"/>
</dbReference>
<dbReference type="PANTHER" id="PTHR13817">
    <property type="entry name" value="TITIN"/>
    <property type="match status" value="1"/>
</dbReference>
<dbReference type="EnsemblMetazoa" id="G19613.2">
    <property type="protein sequence ID" value="G19613.2:cds"/>
    <property type="gene ID" value="G19613"/>
</dbReference>
<dbReference type="InterPro" id="IPR007110">
    <property type="entry name" value="Ig-like_dom"/>
</dbReference>
<dbReference type="PROSITE" id="PS50835">
    <property type="entry name" value="IG_LIKE"/>
    <property type="match status" value="1"/>
</dbReference>
<dbReference type="InterPro" id="IPR003599">
    <property type="entry name" value="Ig_sub"/>
</dbReference>
<dbReference type="InterPro" id="IPR050964">
    <property type="entry name" value="Striated_Muscle_Regulatory"/>
</dbReference>
<reference evidence="3" key="1">
    <citation type="submission" date="2022-08" db="UniProtKB">
        <authorList>
            <consortium name="EnsemblMetazoa"/>
        </authorList>
    </citation>
    <scope>IDENTIFICATION</scope>
    <source>
        <strain evidence="3">05x7-T-G4-1.051#20</strain>
    </source>
</reference>
<evidence type="ECO:0000313" key="4">
    <source>
        <dbReference type="Proteomes" id="UP000005408"/>
    </source>
</evidence>
<sequence length="500" mass="56343">MAFSSPSNDQRNFECVTVASVDFIKLPLRDILESLIQPVDLFKGINSCSALLSGKFKLRQDQLKLCFIQPPAEPDYSKLDVTLLYTLIRNLCPSLKPTKGWGKDPDDADIQIGDDIERLRLFRNNYHAHADSAAISDAEFKEIWKNLKSVVHRLQKYMYNSGRNVNYEQELIKIESSKIAQDHLDSCKLLLQALMNIQNQTDLKAEPEIFLKGEDRVFCGNTARLEANVKNVEFSCWRFTWQKRTEKSILECIDTNQEIYKGSTNIILLIQNVRKEDEGEYQAVISREVNGIEYRISSNIIYLMALGELPILNDLRVTTGDEGITIHYSYKVLKQSPEVKHINWCKNGEPLDRKSKKYIGGSLNENSFTITSPTDNDRGKYKCTITNAVGSVSKEVIFGLPNTMASEETVIRNKSVKLVGNVFVYDGSPDILEVFWTKNGEKIDPQGSGGRLSAVTVDDPSLTIRDVGHIDAGEYKLIARNAVGTTSSDIIAIGILIYIH</sequence>
<accession>A0A8W8JNZ6</accession>
<keyword evidence="4" id="KW-1185">Reference proteome</keyword>
<dbReference type="SMART" id="SM00409">
    <property type="entry name" value="IG"/>
    <property type="match status" value="3"/>
</dbReference>
<dbReference type="Pfam" id="PF07679">
    <property type="entry name" value="I-set"/>
    <property type="match status" value="2"/>
</dbReference>